<dbReference type="AlphaFoldDB" id="A0A1M6N4E7"/>
<dbReference type="STRING" id="1121298.SAMN05444401_0084"/>
<dbReference type="RefSeq" id="WP_143148661.1">
    <property type="nucleotide sequence ID" value="NZ_FQZO01000010.1"/>
</dbReference>
<keyword evidence="1" id="KW-1133">Transmembrane helix</keyword>
<accession>A0A1M6N4E7</accession>
<keyword evidence="1" id="KW-0472">Membrane</keyword>
<evidence type="ECO:0000256" key="1">
    <source>
        <dbReference type="SAM" id="Phobius"/>
    </source>
</evidence>
<evidence type="ECO:0000313" key="2">
    <source>
        <dbReference type="EMBL" id="SHJ90564.1"/>
    </source>
</evidence>
<name>A0A1M6N4E7_9CLOT</name>
<gene>
    <name evidence="2" type="ORF">SAMN05444401_0084</name>
</gene>
<dbReference type="EMBL" id="FQZO01000010">
    <property type="protein sequence ID" value="SHJ90564.1"/>
    <property type="molecule type" value="Genomic_DNA"/>
</dbReference>
<proteinExistence type="predicted"/>
<keyword evidence="3" id="KW-1185">Reference proteome</keyword>
<sequence length="46" mass="4969">MKKTIFGCTLLIMGTMFDNSFAIAIPFWAIGAAFVLLGSVDDKANK</sequence>
<evidence type="ECO:0000313" key="3">
    <source>
        <dbReference type="Proteomes" id="UP000184080"/>
    </source>
</evidence>
<dbReference type="Proteomes" id="UP000184080">
    <property type="component" value="Unassembled WGS sequence"/>
</dbReference>
<keyword evidence="1" id="KW-0812">Transmembrane</keyword>
<protein>
    <submittedName>
        <fullName evidence="2">Uncharacterized protein</fullName>
    </submittedName>
</protein>
<reference evidence="2 3" key="1">
    <citation type="submission" date="2016-11" db="EMBL/GenBank/DDBJ databases">
        <authorList>
            <person name="Jaros S."/>
            <person name="Januszkiewicz K."/>
            <person name="Wedrychowicz H."/>
        </authorList>
    </citation>
    <scope>NUCLEOTIDE SEQUENCE [LARGE SCALE GENOMIC DNA]</scope>
    <source>
        <strain evidence="2 3">DSM 21864</strain>
    </source>
</reference>
<organism evidence="2 3">
    <name type="scientific">Clostridium amylolyticum</name>
    <dbReference type="NCBI Taxonomy" id="1121298"/>
    <lineage>
        <taxon>Bacteria</taxon>
        <taxon>Bacillati</taxon>
        <taxon>Bacillota</taxon>
        <taxon>Clostridia</taxon>
        <taxon>Eubacteriales</taxon>
        <taxon>Clostridiaceae</taxon>
        <taxon>Clostridium</taxon>
    </lineage>
</organism>
<feature type="transmembrane region" description="Helical" evidence="1">
    <location>
        <begin position="20"/>
        <end position="40"/>
    </location>
</feature>